<evidence type="ECO:0000313" key="2">
    <source>
        <dbReference type="Proteomes" id="UP001162480"/>
    </source>
</evidence>
<sequence length="96" mass="11081">MAFFMNDPKSSSPNCNPAHEFGSVQHDEDLAVNSTRSTLKKHSPIILGVINEFKKPYLHFLESFYTMISLFPVSSYNQDNLVFRNLLEISEKYFES</sequence>
<gene>
    <name evidence="1" type="ORF">OCTVUL_1B008035</name>
</gene>
<evidence type="ECO:0000313" key="1">
    <source>
        <dbReference type="EMBL" id="CAI9736336.1"/>
    </source>
</evidence>
<organism evidence="1 2">
    <name type="scientific">Octopus vulgaris</name>
    <name type="common">Common octopus</name>
    <dbReference type="NCBI Taxonomy" id="6645"/>
    <lineage>
        <taxon>Eukaryota</taxon>
        <taxon>Metazoa</taxon>
        <taxon>Spiralia</taxon>
        <taxon>Lophotrochozoa</taxon>
        <taxon>Mollusca</taxon>
        <taxon>Cephalopoda</taxon>
        <taxon>Coleoidea</taxon>
        <taxon>Octopodiformes</taxon>
        <taxon>Octopoda</taxon>
        <taxon>Incirrata</taxon>
        <taxon>Octopodidae</taxon>
        <taxon>Octopus</taxon>
    </lineage>
</organism>
<dbReference type="EMBL" id="OX597831">
    <property type="protein sequence ID" value="CAI9736336.1"/>
    <property type="molecule type" value="Genomic_DNA"/>
</dbReference>
<protein>
    <submittedName>
        <fullName evidence="1">Uncharacterized protein</fullName>
    </submittedName>
</protein>
<keyword evidence="2" id="KW-1185">Reference proteome</keyword>
<dbReference type="AlphaFoldDB" id="A0AA36BKZ8"/>
<proteinExistence type="predicted"/>
<dbReference type="Proteomes" id="UP001162480">
    <property type="component" value="Chromosome 18"/>
</dbReference>
<reference evidence="1" key="1">
    <citation type="submission" date="2023-08" db="EMBL/GenBank/DDBJ databases">
        <authorList>
            <person name="Alioto T."/>
            <person name="Alioto T."/>
            <person name="Gomez Garrido J."/>
        </authorList>
    </citation>
    <scope>NUCLEOTIDE SEQUENCE</scope>
</reference>
<name>A0AA36BKZ8_OCTVU</name>
<accession>A0AA36BKZ8</accession>